<dbReference type="OrthoDB" id="1091850at2"/>
<dbReference type="AlphaFoldDB" id="A0A3S3RJF0"/>
<protein>
    <recommendedName>
        <fullName evidence="4">HmuY protein</fullName>
    </recommendedName>
</protein>
<evidence type="ECO:0000313" key="3">
    <source>
        <dbReference type="Proteomes" id="UP000287527"/>
    </source>
</evidence>
<dbReference type="Proteomes" id="UP000287527">
    <property type="component" value="Unassembled WGS sequence"/>
</dbReference>
<accession>A0A3S3RJF0</accession>
<proteinExistence type="predicted"/>
<dbReference type="CDD" id="cd12105">
    <property type="entry name" value="HmuY"/>
    <property type="match status" value="1"/>
</dbReference>
<keyword evidence="1" id="KW-0732">Signal</keyword>
<dbReference type="EMBL" id="SBII01000007">
    <property type="protein sequence ID" value="RWX00111.1"/>
    <property type="molecule type" value="Genomic_DNA"/>
</dbReference>
<dbReference type="InterPro" id="IPR025921">
    <property type="entry name" value="HmuY"/>
</dbReference>
<organism evidence="2 3">
    <name type="scientific">Flavobacterium cerinum</name>
    <dbReference type="NCBI Taxonomy" id="2502784"/>
    <lineage>
        <taxon>Bacteria</taxon>
        <taxon>Pseudomonadati</taxon>
        <taxon>Bacteroidota</taxon>
        <taxon>Flavobacteriia</taxon>
        <taxon>Flavobacteriales</taxon>
        <taxon>Flavobacteriaceae</taxon>
        <taxon>Flavobacterium</taxon>
    </lineage>
</organism>
<dbReference type="RefSeq" id="WP_128390068.1">
    <property type="nucleotide sequence ID" value="NZ_SBII01000007.1"/>
</dbReference>
<keyword evidence="3" id="KW-1185">Reference proteome</keyword>
<evidence type="ECO:0000256" key="1">
    <source>
        <dbReference type="SAM" id="SignalP"/>
    </source>
</evidence>
<reference evidence="2 3" key="1">
    <citation type="submission" date="2019-01" db="EMBL/GenBank/DDBJ databases">
        <title>Flavobacterium sp. nov.,isolated from freshwater.</title>
        <authorList>
            <person name="Zhang R."/>
            <person name="Du Z.-J."/>
        </authorList>
    </citation>
    <scope>NUCLEOTIDE SEQUENCE [LARGE SCALE GENOMIC DNA]</scope>
    <source>
        <strain evidence="2 3">1E403</strain>
    </source>
</reference>
<dbReference type="Pfam" id="PF14064">
    <property type="entry name" value="HmuY"/>
    <property type="match status" value="2"/>
</dbReference>
<gene>
    <name evidence="2" type="ORF">EPI11_11255</name>
</gene>
<name>A0A3S3RJF0_9FLAO</name>
<dbReference type="PROSITE" id="PS51257">
    <property type="entry name" value="PROKAR_LIPOPROTEIN"/>
    <property type="match status" value="1"/>
</dbReference>
<evidence type="ECO:0000313" key="2">
    <source>
        <dbReference type="EMBL" id="RWX00111.1"/>
    </source>
</evidence>
<sequence length="358" mass="38506">MKKLVVLSFAFLTLTACSSEDNSHIDPIVTGPSSGSIFGTPEKPLDLGGATEGNQVYVDLSGETAAPAARDAWDLGFYSGDQFRVVINGSLMMATKQLATTDISLPQEIDATVAVGTFQVSNLAFIDNPTGALDGTAFGTIAASEAAAKVFLINLGKSVPTEAPALGSTNVAGEDRGWKKVKVWQDAAGYKMKYADLNSATATEVSIAKDAVYNHVFFSFAKGTTVKSEPVKAKWDMNFTTFTNEVFDNTGVSAGAYFFSDFVVINNKAGVTAFKVDGNKAAFDAFNLASVTSGNYTFSDDQRAIGPHWRDVLTRVVFDNVFFVLKDAEGNMYKVKFISMLSKEGERGFPIFQYELLK</sequence>
<feature type="signal peptide" evidence="1">
    <location>
        <begin position="1"/>
        <end position="18"/>
    </location>
</feature>
<comment type="caution">
    <text evidence="2">The sequence shown here is derived from an EMBL/GenBank/DDBJ whole genome shotgun (WGS) entry which is preliminary data.</text>
</comment>
<feature type="chain" id="PRO_5018603141" description="HmuY protein" evidence="1">
    <location>
        <begin position="19"/>
        <end position="358"/>
    </location>
</feature>
<evidence type="ECO:0008006" key="4">
    <source>
        <dbReference type="Google" id="ProtNLM"/>
    </source>
</evidence>